<accession>A0A5B9QXF4</accession>
<sequence>MRVSAAMGIPFITFRFLVDKKVAWTDSPNELFTTCISERERLNRESSLWTDRMRQLELHPYEQALQEFIISQ</sequence>
<proteinExistence type="predicted"/>
<dbReference type="AlphaFoldDB" id="A0A5B9QXF4"/>
<gene>
    <name evidence="1" type="ORF">UC8_45290</name>
</gene>
<dbReference type="KEGG" id="rul:UC8_45290"/>
<dbReference type="EMBL" id="CP042914">
    <property type="protein sequence ID" value="QEG42490.1"/>
    <property type="molecule type" value="Genomic_DNA"/>
</dbReference>
<reference evidence="1 2" key="1">
    <citation type="submission" date="2019-08" db="EMBL/GenBank/DDBJ databases">
        <title>Deep-cultivation of Planctomycetes and their phenomic and genomic characterization uncovers novel biology.</title>
        <authorList>
            <person name="Wiegand S."/>
            <person name="Jogler M."/>
            <person name="Boedeker C."/>
            <person name="Pinto D."/>
            <person name="Vollmers J."/>
            <person name="Rivas-Marin E."/>
            <person name="Kohn T."/>
            <person name="Peeters S.H."/>
            <person name="Heuer A."/>
            <person name="Rast P."/>
            <person name="Oberbeckmann S."/>
            <person name="Bunk B."/>
            <person name="Jeske O."/>
            <person name="Meyerdierks A."/>
            <person name="Storesund J.E."/>
            <person name="Kallscheuer N."/>
            <person name="Luecker S."/>
            <person name="Lage O.M."/>
            <person name="Pohl T."/>
            <person name="Merkel B.J."/>
            <person name="Hornburger P."/>
            <person name="Mueller R.-W."/>
            <person name="Bruemmer F."/>
            <person name="Labrenz M."/>
            <person name="Spormann A.M."/>
            <person name="Op den Camp H."/>
            <person name="Overmann J."/>
            <person name="Amann R."/>
            <person name="Jetten M.S.M."/>
            <person name="Mascher T."/>
            <person name="Medema M.H."/>
            <person name="Devos D.P."/>
            <person name="Kaster A.-K."/>
            <person name="Ovreas L."/>
            <person name="Rohde M."/>
            <person name="Galperin M.Y."/>
            <person name="Jogler C."/>
        </authorList>
    </citation>
    <scope>NUCLEOTIDE SEQUENCE [LARGE SCALE GENOMIC DNA]</scope>
    <source>
        <strain evidence="1 2">UC8</strain>
    </source>
</reference>
<organism evidence="1 2">
    <name type="scientific">Roseimaritima ulvae</name>
    <dbReference type="NCBI Taxonomy" id="980254"/>
    <lineage>
        <taxon>Bacteria</taxon>
        <taxon>Pseudomonadati</taxon>
        <taxon>Planctomycetota</taxon>
        <taxon>Planctomycetia</taxon>
        <taxon>Pirellulales</taxon>
        <taxon>Pirellulaceae</taxon>
        <taxon>Roseimaritima</taxon>
    </lineage>
</organism>
<dbReference type="Proteomes" id="UP000325286">
    <property type="component" value="Chromosome"/>
</dbReference>
<evidence type="ECO:0000313" key="2">
    <source>
        <dbReference type="Proteomes" id="UP000325286"/>
    </source>
</evidence>
<keyword evidence="2" id="KW-1185">Reference proteome</keyword>
<protein>
    <submittedName>
        <fullName evidence="1">Uncharacterized protein</fullName>
    </submittedName>
</protein>
<evidence type="ECO:0000313" key="1">
    <source>
        <dbReference type="EMBL" id="QEG42490.1"/>
    </source>
</evidence>
<name>A0A5B9QXF4_9BACT</name>